<dbReference type="SMART" id="SM00656">
    <property type="entry name" value="Amb_all"/>
    <property type="match status" value="1"/>
</dbReference>
<reference evidence="4" key="1">
    <citation type="submission" date="2021-03" db="EMBL/GenBank/DDBJ databases">
        <title>Whole genome shotgun sequence of Actinoplanes auranticolor NBRC 12245.</title>
        <authorList>
            <person name="Komaki H."/>
            <person name="Tamura T."/>
        </authorList>
    </citation>
    <scope>NUCLEOTIDE SEQUENCE</scope>
    <source>
        <strain evidence="4">NBRC 12245</strain>
    </source>
</reference>
<accession>A0A919VT72</accession>
<dbReference type="GO" id="GO:0030570">
    <property type="term" value="F:pectate lyase activity"/>
    <property type="evidence" value="ECO:0007669"/>
    <property type="project" value="InterPro"/>
</dbReference>
<dbReference type="AlphaFoldDB" id="A0A919VT72"/>
<evidence type="ECO:0000313" key="4">
    <source>
        <dbReference type="EMBL" id="GIM68587.1"/>
    </source>
</evidence>
<keyword evidence="2" id="KW-0964">Secreted</keyword>
<dbReference type="Gene3D" id="2.160.20.10">
    <property type="entry name" value="Single-stranded right-handed beta-helix, Pectin lyase-like"/>
    <property type="match status" value="1"/>
</dbReference>
<evidence type="ECO:0000259" key="3">
    <source>
        <dbReference type="SMART" id="SM00656"/>
    </source>
</evidence>
<keyword evidence="2" id="KW-0624">Polysaccharide degradation</keyword>
<dbReference type="Pfam" id="PF00544">
    <property type="entry name" value="Pectate_lyase_4"/>
    <property type="match status" value="2"/>
</dbReference>
<dbReference type="InterPro" id="IPR011050">
    <property type="entry name" value="Pectin_lyase_fold/virulence"/>
</dbReference>
<sequence length="468" mass="50121">MLGVSAFPLSPALSSPTWSIDYLERTMRGRSLAAAALVTAIGFSPVLPAEAADTPPGVSAAALRLARQPLPADDGWAAAGTGTTGGSAADAAHTFVVRNRAELVAALSGEAAPRLVIVDGRFSMSVDADNQPLSCTDYADPAYTLEAFLQAYDPAVWGRAAKPTGPLEEARVRSAKRQGDQIKINVPSDTTVIGINGARIEHGSMILQNVRNVIVRNIEFTDAADCFPAWDPTDGSAGNWNSLYDLVSLSGATNVWLDHNTFSDGNNHDADQPQYFGRPYQVHDGASDIIRGSDLVTVSYNNYYDHDKTMLIGSTDTPGVDVGKLRVTVHHNRFGNVIQRAPRVRFGQVDIYNNLYVATADDYSYSLGVGFESSIYAENNYFLRSADVGDGDLIKYWKGTRITAKGTLVHVGSQAPRAVDLVAAHNAAYDPDFAPDAGWEPVLRTRLDPTALVPVIVKAAAGSRRLGI</sequence>
<proteinExistence type="inferred from homology"/>
<dbReference type="GO" id="GO:0005576">
    <property type="term" value="C:extracellular region"/>
    <property type="evidence" value="ECO:0007669"/>
    <property type="project" value="UniProtKB-SubCell"/>
</dbReference>
<dbReference type="InterPro" id="IPR012334">
    <property type="entry name" value="Pectin_lyas_fold"/>
</dbReference>
<evidence type="ECO:0000256" key="1">
    <source>
        <dbReference type="ARBA" id="ARBA00023239"/>
    </source>
</evidence>
<protein>
    <submittedName>
        <fullName evidence="4">Pectate lyase</fullName>
    </submittedName>
</protein>
<name>A0A919VT72_9ACTN</name>
<dbReference type="PANTHER" id="PTHR31683">
    <property type="entry name" value="PECTATE LYASE 18-RELATED"/>
    <property type="match status" value="1"/>
</dbReference>
<evidence type="ECO:0000313" key="5">
    <source>
        <dbReference type="Proteomes" id="UP000681340"/>
    </source>
</evidence>
<dbReference type="PANTHER" id="PTHR31683:SF18">
    <property type="entry name" value="PECTATE LYASE 21-RELATED"/>
    <property type="match status" value="1"/>
</dbReference>
<comment type="subcellular location">
    <subcellularLocation>
        <location evidence="2">Secreted</location>
    </subcellularLocation>
</comment>
<dbReference type="Proteomes" id="UP000681340">
    <property type="component" value="Unassembled WGS sequence"/>
</dbReference>
<dbReference type="SUPFAM" id="SSF51126">
    <property type="entry name" value="Pectin lyase-like"/>
    <property type="match status" value="1"/>
</dbReference>
<feature type="domain" description="Pectate lyase" evidence="3">
    <location>
        <begin position="138"/>
        <end position="388"/>
    </location>
</feature>
<gene>
    <name evidence="4" type="primary">pel_1</name>
    <name evidence="4" type="ORF">Aau02nite_32360</name>
</gene>
<dbReference type="EMBL" id="BOQL01000026">
    <property type="protein sequence ID" value="GIM68587.1"/>
    <property type="molecule type" value="Genomic_DNA"/>
</dbReference>
<dbReference type="GO" id="GO:0000272">
    <property type="term" value="P:polysaccharide catabolic process"/>
    <property type="evidence" value="ECO:0007669"/>
    <property type="project" value="UniProtKB-KW"/>
</dbReference>
<keyword evidence="2" id="KW-0119">Carbohydrate metabolism</keyword>
<dbReference type="InterPro" id="IPR002022">
    <property type="entry name" value="Pec_lyase"/>
</dbReference>
<keyword evidence="5" id="KW-1185">Reference proteome</keyword>
<dbReference type="InterPro" id="IPR045032">
    <property type="entry name" value="PEL"/>
</dbReference>
<comment type="similarity">
    <text evidence="2">Belongs to the polysaccharide lyase 1 family.</text>
</comment>
<comment type="caution">
    <text evidence="4">The sequence shown here is derived from an EMBL/GenBank/DDBJ whole genome shotgun (WGS) entry which is preliminary data.</text>
</comment>
<keyword evidence="1 2" id="KW-0456">Lyase</keyword>
<organism evidence="4 5">
    <name type="scientific">Actinoplanes auranticolor</name>
    <dbReference type="NCBI Taxonomy" id="47988"/>
    <lineage>
        <taxon>Bacteria</taxon>
        <taxon>Bacillati</taxon>
        <taxon>Actinomycetota</taxon>
        <taxon>Actinomycetes</taxon>
        <taxon>Micromonosporales</taxon>
        <taxon>Micromonosporaceae</taxon>
        <taxon>Actinoplanes</taxon>
    </lineage>
</organism>
<evidence type="ECO:0000256" key="2">
    <source>
        <dbReference type="RuleBase" id="RU361173"/>
    </source>
</evidence>